<keyword evidence="4" id="KW-0862">Zinc</keyword>
<dbReference type="InterPro" id="IPR003785">
    <property type="entry name" value="Creatininase/forma_Hydrolase"/>
</dbReference>
<accession>A0A7C3WR01</accession>
<dbReference type="Pfam" id="PF02633">
    <property type="entry name" value="Creatininase"/>
    <property type="match status" value="1"/>
</dbReference>
<gene>
    <name evidence="6" type="ORF">ENV62_06755</name>
</gene>
<proteinExistence type="inferred from homology"/>
<dbReference type="PANTHER" id="PTHR35005:SF1">
    <property type="entry name" value="2-AMINO-5-FORMYLAMINO-6-RIBOSYLAMINOPYRIMIDIN-4(3H)-ONE 5'-MONOPHOSPHATE DEFORMYLASE"/>
    <property type="match status" value="1"/>
</dbReference>
<evidence type="ECO:0000256" key="5">
    <source>
        <dbReference type="ARBA" id="ARBA00024029"/>
    </source>
</evidence>
<keyword evidence="3" id="KW-0378">Hydrolase</keyword>
<dbReference type="GO" id="GO:0009231">
    <property type="term" value="P:riboflavin biosynthetic process"/>
    <property type="evidence" value="ECO:0007669"/>
    <property type="project" value="TreeGrafter"/>
</dbReference>
<dbReference type="PANTHER" id="PTHR35005">
    <property type="entry name" value="3-DEHYDRO-SCYLLO-INOSOSE HYDROLASE"/>
    <property type="match status" value="1"/>
</dbReference>
<comment type="cofactor">
    <cofactor evidence="1">
        <name>Zn(2+)</name>
        <dbReference type="ChEBI" id="CHEBI:29105"/>
    </cofactor>
</comment>
<protein>
    <submittedName>
        <fullName evidence="6">Creatininase family protein</fullName>
    </submittedName>
</protein>
<keyword evidence="2" id="KW-0479">Metal-binding</keyword>
<organism evidence="6">
    <name type="scientific">Desulfobacca acetoxidans</name>
    <dbReference type="NCBI Taxonomy" id="60893"/>
    <lineage>
        <taxon>Bacteria</taxon>
        <taxon>Pseudomonadati</taxon>
        <taxon>Thermodesulfobacteriota</taxon>
        <taxon>Desulfobaccia</taxon>
        <taxon>Desulfobaccales</taxon>
        <taxon>Desulfobaccaceae</taxon>
        <taxon>Desulfobacca</taxon>
    </lineage>
</organism>
<comment type="caution">
    <text evidence="6">The sequence shown here is derived from an EMBL/GenBank/DDBJ whole genome shotgun (WGS) entry which is preliminary data.</text>
</comment>
<evidence type="ECO:0000313" key="6">
    <source>
        <dbReference type="EMBL" id="HGB14916.1"/>
    </source>
</evidence>
<evidence type="ECO:0000256" key="4">
    <source>
        <dbReference type="ARBA" id="ARBA00022833"/>
    </source>
</evidence>
<dbReference type="SUPFAM" id="SSF102215">
    <property type="entry name" value="Creatininase"/>
    <property type="match status" value="1"/>
</dbReference>
<name>A0A7C3WR01_9BACT</name>
<dbReference type="GO" id="GO:0046872">
    <property type="term" value="F:metal ion binding"/>
    <property type="evidence" value="ECO:0007669"/>
    <property type="project" value="UniProtKB-KW"/>
</dbReference>
<dbReference type="GO" id="GO:0016811">
    <property type="term" value="F:hydrolase activity, acting on carbon-nitrogen (but not peptide) bonds, in linear amides"/>
    <property type="evidence" value="ECO:0007669"/>
    <property type="project" value="TreeGrafter"/>
</dbReference>
<dbReference type="Gene3D" id="3.40.50.10310">
    <property type="entry name" value="Creatininase"/>
    <property type="match status" value="1"/>
</dbReference>
<dbReference type="AlphaFoldDB" id="A0A7C3WR01"/>
<evidence type="ECO:0000256" key="2">
    <source>
        <dbReference type="ARBA" id="ARBA00022723"/>
    </source>
</evidence>
<dbReference type="EMBL" id="DTHB01000046">
    <property type="protein sequence ID" value="HGB14916.1"/>
    <property type="molecule type" value="Genomic_DNA"/>
</dbReference>
<dbReference type="InterPro" id="IPR024087">
    <property type="entry name" value="Creatininase-like_sf"/>
</dbReference>
<evidence type="ECO:0000256" key="3">
    <source>
        <dbReference type="ARBA" id="ARBA00022801"/>
    </source>
</evidence>
<evidence type="ECO:0000256" key="1">
    <source>
        <dbReference type="ARBA" id="ARBA00001947"/>
    </source>
</evidence>
<sequence>MNHWENLTMPAFAARRQTTRTVILPIGSLEEHGPHLPMGTDTFHALEVARRAAELRPVLVAPPLYYGVCRSTRQHPGTVSLSGSTLRALLIDLGREFHRQGMQHLVFLSGHAGGTHMAAIVEAGERLLEELPEVRVAVVNILDVLREVLAKMPDLVRTKGDGHAGEMETAVMLAAYPNLVFGSAPAEWPAFPKFILVRDKRKFWPGGVWGDPSGATAEQGERILRAEAQYLSTVIESLEKIN</sequence>
<comment type="similarity">
    <text evidence="5">Belongs to the creatininase superfamily.</text>
</comment>
<reference evidence="6" key="1">
    <citation type="journal article" date="2020" name="mSystems">
        <title>Genome- and Community-Level Interaction Insights into Carbon Utilization and Element Cycling Functions of Hydrothermarchaeota in Hydrothermal Sediment.</title>
        <authorList>
            <person name="Zhou Z."/>
            <person name="Liu Y."/>
            <person name="Xu W."/>
            <person name="Pan J."/>
            <person name="Luo Z.H."/>
            <person name="Li M."/>
        </authorList>
    </citation>
    <scope>NUCLEOTIDE SEQUENCE [LARGE SCALE GENOMIC DNA]</scope>
    <source>
        <strain evidence="6">SpSt-776</strain>
    </source>
</reference>